<dbReference type="Proteomes" id="UP000323819">
    <property type="component" value="Unassembled WGS sequence"/>
</dbReference>
<accession>A0ABD7SRG3</accession>
<dbReference type="AlphaFoldDB" id="A0ABD7SRG3"/>
<gene>
    <name evidence="1" type="ORF">FXF03_01855</name>
</gene>
<evidence type="ECO:0000313" key="2">
    <source>
        <dbReference type="Proteomes" id="UP000323819"/>
    </source>
</evidence>
<dbReference type="RefSeq" id="WP_148521506.1">
    <property type="nucleotide sequence ID" value="NZ_VSIJ01000005.1"/>
</dbReference>
<protein>
    <submittedName>
        <fullName evidence="1">Uncharacterized protein</fullName>
    </submittedName>
</protein>
<proteinExistence type="predicted"/>
<dbReference type="EMBL" id="VSIJ01000005">
    <property type="protein sequence ID" value="TXX67344.1"/>
    <property type="molecule type" value="Genomic_DNA"/>
</dbReference>
<name>A0ABD7SRG3_VIBCL</name>
<reference evidence="1 2" key="1">
    <citation type="submission" date="2019-06" db="EMBL/GenBank/DDBJ databases">
        <title>Vibrio cholerae phylogeny based on whole-genome sequencing reveals genetic diversity and population strucutre.</title>
        <authorList>
            <person name="Zhiqiu Y."/>
            <person name="Bin L."/>
            <person name="Lingyan J."/>
        </authorList>
    </citation>
    <scope>NUCLEOTIDE SEQUENCE [LARGE SCALE GENOMIC DNA]</scope>
    <source>
        <strain evidence="1 2">N2814</strain>
    </source>
</reference>
<sequence>MNENEKVNVQELFNVLNSTETETQKSPDTGSLGKFAFGTQAVSQLATRDFGGDEPFTAKDMMDYFNSIGLRTNEICSVLTINSNRLGYMTKVSATGQEMPFEYIPPTLEIFLRLVKAYPEYAPWKKITVQDVADATGFDVVTLANICGSSESSGERWEQESNNTNPLVSVLLKLIYTMAKGGVDQVVFREVSELVKTSRNNNEASRLVNDNSWNSIHSQTSRKVRKVMRNCLNDLELNGSKAKLQNPQSGAMIKEMIIRTPDKDAQTINDYRSKSGLTGAALEKQISILSLCLEWHRVRNSYQKAIVSYSRQKKESAQMPPARLEEYRRKLGDELITDEVLRYHRENLSKVTKALESEASTSLPLWS</sequence>
<comment type="caution">
    <text evidence="1">The sequence shown here is derived from an EMBL/GenBank/DDBJ whole genome shotgun (WGS) entry which is preliminary data.</text>
</comment>
<organism evidence="1 2">
    <name type="scientific">Vibrio cholerae</name>
    <dbReference type="NCBI Taxonomy" id="666"/>
    <lineage>
        <taxon>Bacteria</taxon>
        <taxon>Pseudomonadati</taxon>
        <taxon>Pseudomonadota</taxon>
        <taxon>Gammaproteobacteria</taxon>
        <taxon>Vibrionales</taxon>
        <taxon>Vibrionaceae</taxon>
        <taxon>Vibrio</taxon>
    </lineage>
</organism>
<evidence type="ECO:0000313" key="1">
    <source>
        <dbReference type="EMBL" id="TXX67344.1"/>
    </source>
</evidence>